<dbReference type="EMBL" id="CSUW01000027">
    <property type="protein sequence ID" value="CPT72065.1"/>
    <property type="molecule type" value="Genomic_DNA"/>
</dbReference>
<feature type="region of interest" description="Disordered" evidence="5">
    <location>
        <begin position="96"/>
        <end position="128"/>
    </location>
</feature>
<dbReference type="GO" id="GO:0016787">
    <property type="term" value="F:hydrolase activity"/>
    <property type="evidence" value="ECO:0007669"/>
    <property type="project" value="UniProtKB-KW"/>
</dbReference>
<feature type="domain" description="DNA2/NAM7 helicase-like C-terminal" evidence="6">
    <location>
        <begin position="21"/>
        <end position="79"/>
    </location>
</feature>
<evidence type="ECO:0000259" key="6">
    <source>
        <dbReference type="Pfam" id="PF13087"/>
    </source>
</evidence>
<proteinExistence type="predicted"/>
<keyword evidence="2" id="KW-0378">Hydrolase</keyword>
<dbReference type="InterPro" id="IPR050534">
    <property type="entry name" value="Coronavir_polyprotein_1ab"/>
</dbReference>
<dbReference type="AlphaFoldDB" id="A0AB33TDT4"/>
<keyword evidence="3" id="KW-0347">Helicase</keyword>
<evidence type="ECO:0000256" key="3">
    <source>
        <dbReference type="ARBA" id="ARBA00022806"/>
    </source>
</evidence>
<dbReference type="InterPro" id="IPR041679">
    <property type="entry name" value="DNA2/NAM7-like_C"/>
</dbReference>
<evidence type="ECO:0000313" key="7">
    <source>
        <dbReference type="EMBL" id="CPT72065.1"/>
    </source>
</evidence>
<dbReference type="PANTHER" id="PTHR43788:SF8">
    <property type="entry name" value="DNA-BINDING PROTEIN SMUBP-2"/>
    <property type="match status" value="1"/>
</dbReference>
<gene>
    <name evidence="7" type="ORF">ERS075527_05534</name>
</gene>
<accession>A0AB33TDT4</accession>
<dbReference type="Proteomes" id="UP000038487">
    <property type="component" value="Unassembled WGS sequence"/>
</dbReference>
<dbReference type="InterPro" id="IPR027417">
    <property type="entry name" value="P-loop_NTPase"/>
</dbReference>
<dbReference type="Gene3D" id="3.40.50.300">
    <property type="entry name" value="P-loop containing nucleotide triphosphate hydrolases"/>
    <property type="match status" value="1"/>
</dbReference>
<evidence type="ECO:0000256" key="1">
    <source>
        <dbReference type="ARBA" id="ARBA00022741"/>
    </source>
</evidence>
<sequence>MMSFRPVVDRIRTRILNQHPGMSGGTVHSVQGQEAPVVILVLGGDPDRPRSKTWAGDEPHLLNVAVSRAQHRLYVIGDHDSWSPIGYFNYLAETLPRQHAQPSRRPPGEPRPTRSGQLHRRHPGFRLR</sequence>
<dbReference type="SUPFAM" id="SSF52540">
    <property type="entry name" value="P-loop containing nucleoside triphosphate hydrolases"/>
    <property type="match status" value="1"/>
</dbReference>
<dbReference type="PANTHER" id="PTHR43788">
    <property type="entry name" value="DNA2/NAM7 HELICASE FAMILY MEMBER"/>
    <property type="match status" value="1"/>
</dbReference>
<dbReference type="GO" id="GO:0005524">
    <property type="term" value="F:ATP binding"/>
    <property type="evidence" value="ECO:0007669"/>
    <property type="project" value="UniProtKB-KW"/>
</dbReference>
<dbReference type="Pfam" id="PF13087">
    <property type="entry name" value="AAA_12"/>
    <property type="match status" value="1"/>
</dbReference>
<keyword evidence="4" id="KW-0067">ATP-binding</keyword>
<name>A0AB33TDT4_9MYCO</name>
<protein>
    <recommendedName>
        <fullName evidence="6">DNA2/NAM7 helicase-like C-terminal domain-containing protein</fullName>
    </recommendedName>
</protein>
<feature type="compositionally biased region" description="Basic residues" evidence="5">
    <location>
        <begin position="117"/>
        <end position="128"/>
    </location>
</feature>
<dbReference type="RefSeq" id="WP_017555001.1">
    <property type="nucleotide sequence ID" value="NZ_CSUW01000027.1"/>
</dbReference>
<evidence type="ECO:0000256" key="5">
    <source>
        <dbReference type="SAM" id="MobiDB-lite"/>
    </source>
</evidence>
<comment type="caution">
    <text evidence="7">The sequence shown here is derived from an EMBL/GenBank/DDBJ whole genome shotgun (WGS) entry which is preliminary data.</text>
</comment>
<evidence type="ECO:0000256" key="2">
    <source>
        <dbReference type="ARBA" id="ARBA00022801"/>
    </source>
</evidence>
<evidence type="ECO:0000313" key="8">
    <source>
        <dbReference type="Proteomes" id="UP000038487"/>
    </source>
</evidence>
<evidence type="ECO:0000256" key="4">
    <source>
        <dbReference type="ARBA" id="ARBA00022840"/>
    </source>
</evidence>
<dbReference type="GO" id="GO:0043139">
    <property type="term" value="F:5'-3' DNA helicase activity"/>
    <property type="evidence" value="ECO:0007669"/>
    <property type="project" value="TreeGrafter"/>
</dbReference>
<organism evidence="7 8">
    <name type="scientific">Mycobacteroides abscessus</name>
    <dbReference type="NCBI Taxonomy" id="36809"/>
    <lineage>
        <taxon>Bacteria</taxon>
        <taxon>Bacillati</taxon>
        <taxon>Actinomycetota</taxon>
        <taxon>Actinomycetes</taxon>
        <taxon>Mycobacteriales</taxon>
        <taxon>Mycobacteriaceae</taxon>
        <taxon>Mycobacteroides</taxon>
    </lineage>
</organism>
<keyword evidence="1" id="KW-0547">Nucleotide-binding</keyword>
<reference evidence="7 8" key="1">
    <citation type="submission" date="2015-03" db="EMBL/GenBank/DDBJ databases">
        <authorList>
            <consortium name="Pathogen Informatics"/>
            <person name="Murphy D."/>
        </authorList>
    </citation>
    <scope>NUCLEOTIDE SEQUENCE [LARGE SCALE GENOMIC DNA]</scope>
    <source>
        <strain evidence="7 8">PAP036</strain>
    </source>
</reference>